<dbReference type="InterPro" id="IPR001012">
    <property type="entry name" value="UBX_dom"/>
</dbReference>
<evidence type="ECO:0000259" key="2">
    <source>
        <dbReference type="PROSITE" id="PS50033"/>
    </source>
</evidence>
<accession>A0A1B6L107</accession>
<organism evidence="3">
    <name type="scientific">Graphocephala atropunctata</name>
    <dbReference type="NCBI Taxonomy" id="36148"/>
    <lineage>
        <taxon>Eukaryota</taxon>
        <taxon>Metazoa</taxon>
        <taxon>Ecdysozoa</taxon>
        <taxon>Arthropoda</taxon>
        <taxon>Hexapoda</taxon>
        <taxon>Insecta</taxon>
        <taxon>Pterygota</taxon>
        <taxon>Neoptera</taxon>
        <taxon>Paraneoptera</taxon>
        <taxon>Hemiptera</taxon>
        <taxon>Auchenorrhyncha</taxon>
        <taxon>Membracoidea</taxon>
        <taxon>Cicadellidae</taxon>
        <taxon>Cicadellinae</taxon>
        <taxon>Cicadellini</taxon>
        <taxon>Graphocephala</taxon>
    </lineage>
</organism>
<feature type="domain" description="UBX" evidence="2">
    <location>
        <begin position="96"/>
        <end position="171"/>
    </location>
</feature>
<proteinExistence type="predicted"/>
<dbReference type="InterPro" id="IPR029071">
    <property type="entry name" value="Ubiquitin-like_domsf"/>
</dbReference>
<dbReference type="GO" id="GO:0005737">
    <property type="term" value="C:cytoplasm"/>
    <property type="evidence" value="ECO:0007669"/>
    <property type="project" value="TreeGrafter"/>
</dbReference>
<dbReference type="PROSITE" id="PS50033">
    <property type="entry name" value="UBX"/>
    <property type="match status" value="1"/>
</dbReference>
<dbReference type="GO" id="GO:0012506">
    <property type="term" value="C:vesicle membrane"/>
    <property type="evidence" value="ECO:0007669"/>
    <property type="project" value="TreeGrafter"/>
</dbReference>
<dbReference type="GO" id="GO:0006886">
    <property type="term" value="P:intracellular protein transport"/>
    <property type="evidence" value="ECO:0007669"/>
    <property type="project" value="TreeGrafter"/>
</dbReference>
<feature type="non-terminal residue" evidence="3">
    <location>
        <position position="266"/>
    </location>
</feature>
<gene>
    <name evidence="3" type="ORF">g.14582</name>
</gene>
<dbReference type="GO" id="GO:0005634">
    <property type="term" value="C:nucleus"/>
    <property type="evidence" value="ECO:0007669"/>
    <property type="project" value="TreeGrafter"/>
</dbReference>
<dbReference type="Pfam" id="PF00789">
    <property type="entry name" value="UBX"/>
    <property type="match status" value="1"/>
</dbReference>
<dbReference type="CDD" id="cd16118">
    <property type="entry name" value="UBX2_UBXN9"/>
    <property type="match status" value="1"/>
</dbReference>
<dbReference type="EMBL" id="GEBQ01022632">
    <property type="protein sequence ID" value="JAT17345.1"/>
    <property type="molecule type" value="Transcribed_RNA"/>
</dbReference>
<feature type="compositionally biased region" description="Low complexity" evidence="1">
    <location>
        <begin position="230"/>
        <end position="246"/>
    </location>
</feature>
<reference evidence="3" key="1">
    <citation type="submission" date="2015-11" db="EMBL/GenBank/DDBJ databases">
        <title>De novo transcriptome assembly of four potential Pierce s Disease insect vectors from Arizona vineyards.</title>
        <authorList>
            <person name="Tassone E.E."/>
        </authorList>
    </citation>
    <scope>NUCLEOTIDE SEQUENCE</scope>
</reference>
<name>A0A1B6L107_9HEMI</name>
<dbReference type="PANTHER" id="PTHR46467:SF1">
    <property type="entry name" value="TETHER CONTAINING UBX DOMAIN FOR GLUT4"/>
    <property type="match status" value="1"/>
</dbReference>
<sequence length="266" mass="30108">MAEESLQSDADLINGENREQSVHFVGERNAIVFSADTGEPLPPLELPDDFFELNNDDVRVLFKELKQNREDLENRPLRTKAVRDMEDSASTLSRLNRYTRTVIRVQFPDRLVLQAVFNHSETVQTVADFIKTFLEPPDVQFYLYTAPPKSVLSPTVSLVDAKLTPRALVYFGTDQPQERTTFLRPSLLTTLTSLRLASEAALQYRREGIQEVVKEDPIEVPDELPSCSYKNASAPSTSKKASASTKVHLLPAKRHQPVPKCTFYQQ</sequence>
<dbReference type="PANTHER" id="PTHR46467">
    <property type="entry name" value="TETHER CONTAINING UBX DOMAIN FOR GLUT4"/>
    <property type="match status" value="1"/>
</dbReference>
<dbReference type="Gene3D" id="3.10.20.90">
    <property type="entry name" value="Phosphatidylinositol 3-kinase Catalytic Subunit, Chain A, domain 1"/>
    <property type="match status" value="1"/>
</dbReference>
<protein>
    <recommendedName>
        <fullName evidence="2">UBX domain-containing protein</fullName>
    </recommendedName>
</protein>
<evidence type="ECO:0000256" key="1">
    <source>
        <dbReference type="SAM" id="MobiDB-lite"/>
    </source>
</evidence>
<evidence type="ECO:0000313" key="3">
    <source>
        <dbReference type="EMBL" id="JAT17345.1"/>
    </source>
</evidence>
<dbReference type="AlphaFoldDB" id="A0A1B6L107"/>
<dbReference type="SUPFAM" id="SSF54236">
    <property type="entry name" value="Ubiquitin-like"/>
    <property type="match status" value="1"/>
</dbReference>
<feature type="region of interest" description="Disordered" evidence="1">
    <location>
        <begin position="224"/>
        <end position="251"/>
    </location>
</feature>
<dbReference type="GO" id="GO:0042593">
    <property type="term" value="P:glucose homeostasis"/>
    <property type="evidence" value="ECO:0007669"/>
    <property type="project" value="TreeGrafter"/>
</dbReference>